<sequence length="187" mass="21180">MSKQLVKERVIKYLMEDLLVPHDMIDTDVPLSEFEEGAEGIIDIIVSVKDKEDYLVPVMLVSCLDEDVELEGEVVQKQIDFLEDVDNITTAGRIILTNGNQMMYADWTGEEYDTEAALPTYEQMEKELFEMEKLVAEHEHSHHGCGCGGHHHEEEHECCGGHGHHEDGHECCKGHDHGDDHNCGCKH</sequence>
<dbReference type="RefSeq" id="WP_180701662.1">
    <property type="nucleotide sequence ID" value="NZ_CAJUCR010000016.1"/>
</dbReference>
<keyword evidence="3" id="KW-1185">Reference proteome</keyword>
<gene>
    <name evidence="2" type="ORF">CRIB_1511</name>
</gene>
<proteinExistence type="predicted"/>
<evidence type="ECO:0000313" key="3">
    <source>
        <dbReference type="Proteomes" id="UP000245622"/>
    </source>
</evidence>
<organism evidence="2 3">
    <name type="scientific">Romboutsia ilealis</name>
    <dbReference type="NCBI Taxonomy" id="1115758"/>
    <lineage>
        <taxon>Bacteria</taxon>
        <taxon>Bacillati</taxon>
        <taxon>Bacillota</taxon>
        <taxon>Clostridia</taxon>
        <taxon>Peptostreptococcales</taxon>
        <taxon>Peptostreptococcaceae</taxon>
        <taxon>Romboutsia</taxon>
    </lineage>
</organism>
<dbReference type="AlphaFoldDB" id="A0A1V1I1N1"/>
<accession>A0A1V1I1N1</accession>
<protein>
    <submittedName>
        <fullName evidence="2">Type I restriction enzyme R protein N terminus (HSDR_N)</fullName>
    </submittedName>
</protein>
<dbReference type="GeneID" id="82205544"/>
<feature type="domain" description="Type I restriction enzyme R protein N-terminal" evidence="1">
    <location>
        <begin position="6"/>
        <end position="109"/>
    </location>
</feature>
<dbReference type="EMBL" id="LN555523">
    <property type="protein sequence ID" value="CED94118.1"/>
    <property type="molecule type" value="Genomic_DNA"/>
</dbReference>
<dbReference type="InterPro" id="IPR029464">
    <property type="entry name" value="HSDR_N"/>
</dbReference>
<dbReference type="Pfam" id="PF13588">
    <property type="entry name" value="HSDR_N_2"/>
    <property type="match status" value="1"/>
</dbReference>
<dbReference type="KEGG" id="ril:CRIB_1511"/>
<evidence type="ECO:0000259" key="1">
    <source>
        <dbReference type="Pfam" id="PF13588"/>
    </source>
</evidence>
<reference evidence="2 3" key="1">
    <citation type="submission" date="2014-04" db="EMBL/GenBank/DDBJ databases">
        <authorList>
            <person name="Hornung B.V."/>
        </authorList>
    </citation>
    <scope>NUCLEOTIDE SEQUENCE [LARGE SCALE GENOMIC DNA]</scope>
    <source>
        <strain evidence="2 3">CRIB</strain>
    </source>
</reference>
<name>A0A1V1I1N1_9FIRM</name>
<evidence type="ECO:0000313" key="2">
    <source>
        <dbReference type="EMBL" id="CED94118.1"/>
    </source>
</evidence>
<dbReference type="Proteomes" id="UP000245622">
    <property type="component" value="Chromosome 1"/>
</dbReference>